<gene>
    <name evidence="1" type="ORF">MNBD_ALPHA04-1441</name>
</gene>
<dbReference type="EMBL" id="UOEF01000096">
    <property type="protein sequence ID" value="VAV90188.1"/>
    <property type="molecule type" value="Genomic_DNA"/>
</dbReference>
<name>A0A3B0RPK6_9ZZZZ</name>
<proteinExistence type="predicted"/>
<evidence type="ECO:0000313" key="1">
    <source>
        <dbReference type="EMBL" id="VAV90188.1"/>
    </source>
</evidence>
<accession>A0A3B0RPK6</accession>
<evidence type="ECO:0008006" key="2">
    <source>
        <dbReference type="Google" id="ProtNLM"/>
    </source>
</evidence>
<dbReference type="Gene3D" id="3.30.750.200">
    <property type="match status" value="1"/>
</dbReference>
<protein>
    <recommendedName>
        <fullName evidence="2">tRNA (N(6)-L-threonylcarbamoyladenosine(37)-C(2))-methylthiotransferase MtaB</fullName>
    </recommendedName>
</protein>
<reference evidence="1" key="1">
    <citation type="submission" date="2018-06" db="EMBL/GenBank/DDBJ databases">
        <authorList>
            <person name="Zhirakovskaya E."/>
        </authorList>
    </citation>
    <scope>NUCLEOTIDE SEQUENCE</scope>
</reference>
<dbReference type="AlphaFoldDB" id="A0A3B0RPK6"/>
<feature type="non-terminal residue" evidence="1">
    <location>
        <position position="1"/>
    </location>
</feature>
<organism evidence="1">
    <name type="scientific">hydrothermal vent metagenome</name>
    <dbReference type="NCBI Taxonomy" id="652676"/>
    <lineage>
        <taxon>unclassified sequences</taxon>
        <taxon>metagenomes</taxon>
        <taxon>ecological metagenomes</taxon>
    </lineage>
</organism>
<sequence>NSMDILDQCDVVHGHIFPYSPKKGTPAANMPQVGGNIIKKRARSLRAKVKKRAEKWRDSLIGSKQNILTEKSGLSGYSENFAQVKLDKVAAEGRVVEVEIIDQVNGELIGKVPS</sequence>